<reference evidence="3 4" key="1">
    <citation type="submission" date="2014-04" db="EMBL/GenBank/DDBJ databases">
        <authorList>
            <person name="Bishop-Lilly K.A."/>
            <person name="Broomall S.M."/>
            <person name="Chain P.S."/>
            <person name="Chertkov O."/>
            <person name="Coyne S.R."/>
            <person name="Daligault H.E."/>
            <person name="Davenport K.W."/>
            <person name="Erkkila T."/>
            <person name="Frey K.G."/>
            <person name="Gibbons H.S."/>
            <person name="Gu W."/>
            <person name="Jaissle J."/>
            <person name="Johnson S.L."/>
            <person name="Koroleva G.I."/>
            <person name="Ladner J.T."/>
            <person name="Lo C.-C."/>
            <person name="Minogue T.D."/>
            <person name="Munk C."/>
            <person name="Palacios G.F."/>
            <person name="Redden C.L."/>
            <person name="Rosenzweig C.N."/>
            <person name="Scholz M.B."/>
            <person name="Teshima H."/>
            <person name="Xu Y."/>
        </authorList>
    </citation>
    <scope>NUCLEOTIDE SEQUENCE [LARGE SCALE GENOMIC DNA]</scope>
    <source>
        <strain evidence="3 4">8244</strain>
    </source>
</reference>
<keyword evidence="3" id="KW-0378">Hydrolase</keyword>
<evidence type="ECO:0000313" key="4">
    <source>
        <dbReference type="Proteomes" id="UP000029278"/>
    </source>
</evidence>
<dbReference type="STRING" id="44252.DJ90_4154"/>
<dbReference type="Gene3D" id="3.30.457.10">
    <property type="entry name" value="Copper amine oxidase-like, N-terminal domain"/>
    <property type="match status" value="1"/>
</dbReference>
<dbReference type="Gene3D" id="3.40.50.1110">
    <property type="entry name" value="SGNH hydrolase"/>
    <property type="match status" value="1"/>
</dbReference>
<dbReference type="PANTHER" id="PTHR30383">
    <property type="entry name" value="THIOESTERASE 1/PROTEASE 1/LYSOPHOSPHOLIPASE L1"/>
    <property type="match status" value="1"/>
</dbReference>
<feature type="domain" description="SGNH hydrolase-type esterase" evidence="2">
    <location>
        <begin position="94"/>
        <end position="326"/>
    </location>
</feature>
<accession>A0A090Z890</accession>
<protein>
    <submittedName>
        <fullName evidence="3">GDSL-like Lipase/Acylhydrolase family protein</fullName>
    </submittedName>
</protein>
<gene>
    <name evidence="3" type="ORF">DJ90_4154</name>
</gene>
<dbReference type="PATRIC" id="fig|44252.3.peg.4132"/>
<dbReference type="PANTHER" id="PTHR30383:SF5">
    <property type="entry name" value="SGNH HYDROLASE-TYPE ESTERASE DOMAIN-CONTAINING PROTEIN"/>
    <property type="match status" value="1"/>
</dbReference>
<feature type="domain" description="Copper amine oxidase-like N-terminal" evidence="1">
    <location>
        <begin position="355"/>
        <end position="465"/>
    </location>
</feature>
<evidence type="ECO:0000259" key="2">
    <source>
        <dbReference type="Pfam" id="PF13472"/>
    </source>
</evidence>
<dbReference type="Pfam" id="PF07833">
    <property type="entry name" value="Cu_amine_oxidN1"/>
    <property type="match status" value="1"/>
</dbReference>
<dbReference type="InterPro" id="IPR051532">
    <property type="entry name" value="Ester_Hydrolysis_Enzymes"/>
</dbReference>
<dbReference type="Proteomes" id="UP000029278">
    <property type="component" value="Unassembled WGS sequence"/>
</dbReference>
<dbReference type="SUPFAM" id="SSF52266">
    <property type="entry name" value="SGNH hydrolase"/>
    <property type="match status" value="1"/>
</dbReference>
<keyword evidence="4" id="KW-1185">Reference proteome</keyword>
<dbReference type="EMBL" id="JMQA01000037">
    <property type="protein sequence ID" value="KFN06445.1"/>
    <property type="molecule type" value="Genomic_DNA"/>
</dbReference>
<dbReference type="InterPro" id="IPR013830">
    <property type="entry name" value="SGNH_hydro"/>
</dbReference>
<dbReference type="AlphaFoldDB" id="A0A090Z890"/>
<dbReference type="InterPro" id="IPR036514">
    <property type="entry name" value="SGNH_hydro_sf"/>
</dbReference>
<proteinExistence type="predicted"/>
<evidence type="ECO:0000259" key="1">
    <source>
        <dbReference type="Pfam" id="PF07833"/>
    </source>
</evidence>
<dbReference type="GO" id="GO:0004622">
    <property type="term" value="F:phosphatidylcholine lysophospholipase activity"/>
    <property type="evidence" value="ECO:0007669"/>
    <property type="project" value="TreeGrafter"/>
</dbReference>
<dbReference type="HOGENOM" id="CLU_632888_0_0_9"/>
<dbReference type="SUPFAM" id="SSF55383">
    <property type="entry name" value="Copper amine oxidase, domain N"/>
    <property type="match status" value="1"/>
</dbReference>
<evidence type="ECO:0000313" key="3">
    <source>
        <dbReference type="EMBL" id="KFN06445.1"/>
    </source>
</evidence>
<dbReference type="GeneID" id="77009546"/>
<comment type="caution">
    <text evidence="3">The sequence shown here is derived from an EMBL/GenBank/DDBJ whole genome shotgun (WGS) entry which is preliminary data.</text>
</comment>
<sequence>MVQIRIGNGLGRVLWKRLLPTGAMALILLLTSGGAAMAEAEQGRMQARPLEGEVAQVQEQTHTQIQEPLHPQVQEQTQVQMQSHVQDGDYLIVALGDSITAGYEPGVNASSVLYGFVERLREQGLFHGRTRAVNYGILGLTSEGLKNYVAAIRAGEPVAADAIQPKLADPRMAALAAGTAAAKRQLEQADLITITIGGNDLLRLLPDVQHVTLDELRAGADGVLNAYGENVREVLGILTELNPSAQIVLADQYQPIPPLAGADAYAELTAMAGKFTAIVDGIAAEFAARTKPVQTAHVAAAFAGRELSLTHIFTESDIHPNQAGYEEIAKVFAQAVWGSYRETGAKTGVAPFSVVVKGKELKTPYPPVLKNGRTFVAIKDITEAIGAQSKWDSRTQTASVVYGSRTAVIPIGSGQITVNGTPATTASPAFLQTTGGEHKTYVPLTVLAQDLGLDVQYSAKMKTVFVNE</sequence>
<name>A0A090Z890_PAEMA</name>
<dbReference type="InterPro" id="IPR036582">
    <property type="entry name" value="Mao_N_sf"/>
</dbReference>
<dbReference type="InterPro" id="IPR012854">
    <property type="entry name" value="Cu_amine_oxidase-like_N"/>
</dbReference>
<organism evidence="3 4">
    <name type="scientific">Paenibacillus macerans</name>
    <name type="common">Bacillus macerans</name>
    <dbReference type="NCBI Taxonomy" id="44252"/>
    <lineage>
        <taxon>Bacteria</taxon>
        <taxon>Bacillati</taxon>
        <taxon>Bacillota</taxon>
        <taxon>Bacilli</taxon>
        <taxon>Bacillales</taxon>
        <taxon>Paenibacillaceae</taxon>
        <taxon>Paenibacillus</taxon>
    </lineage>
</organism>
<dbReference type="RefSeq" id="WP_240534193.1">
    <property type="nucleotide sequence ID" value="NZ_JAKOBR010000028.1"/>
</dbReference>
<dbReference type="Pfam" id="PF13472">
    <property type="entry name" value="Lipase_GDSL_2"/>
    <property type="match status" value="1"/>
</dbReference>